<accession>A0ABY3FWY2</accession>
<name>A0ABY3FWY2_9BACI</name>
<gene>
    <name evidence="1" type="ORF">CHCC15381_1415</name>
</gene>
<dbReference type="EMBL" id="NILF01000027">
    <property type="protein sequence ID" value="TWL40043.1"/>
    <property type="molecule type" value="Genomic_DNA"/>
</dbReference>
<sequence>MSILQEEKSSTVRLTAAVFFYAAVSHHVRIEYATAGVNEKWRM</sequence>
<comment type="caution">
    <text evidence="1">The sequence shown here is derived from an EMBL/GenBank/DDBJ whole genome shotgun (WGS) entry which is preliminary data.</text>
</comment>
<reference evidence="1 2" key="1">
    <citation type="submission" date="2019-06" db="EMBL/GenBank/DDBJ databases">
        <title>Genome sequence analysis of &gt;100 Bacillus licheniformis strains suggests intrinsic resistance to this species.</title>
        <authorList>
            <person name="Wels M."/>
            <person name="Siezen R.J."/>
            <person name="Johansen E."/>
            <person name="Stuer-Lauridsen B."/>
            <person name="Bjerre K."/>
            <person name="Nielsen B.K.K."/>
        </authorList>
    </citation>
    <scope>NUCLEOTIDE SEQUENCE [LARGE SCALE GENOMIC DNA]</scope>
    <source>
        <strain evidence="1 2">BAC-15381</strain>
    </source>
</reference>
<evidence type="ECO:0000313" key="2">
    <source>
        <dbReference type="Proteomes" id="UP000429980"/>
    </source>
</evidence>
<dbReference type="Proteomes" id="UP000429980">
    <property type="component" value="Unassembled WGS sequence"/>
</dbReference>
<keyword evidence="2" id="KW-1185">Reference proteome</keyword>
<organism evidence="1 2">
    <name type="scientific">Bacillus paralicheniformis</name>
    <dbReference type="NCBI Taxonomy" id="1648923"/>
    <lineage>
        <taxon>Bacteria</taxon>
        <taxon>Bacillati</taxon>
        <taxon>Bacillota</taxon>
        <taxon>Bacilli</taxon>
        <taxon>Bacillales</taxon>
        <taxon>Bacillaceae</taxon>
        <taxon>Bacillus</taxon>
    </lineage>
</organism>
<protein>
    <submittedName>
        <fullName evidence="1">Uncharacterized protein</fullName>
    </submittedName>
</protein>
<evidence type="ECO:0000313" key="1">
    <source>
        <dbReference type="EMBL" id="TWL40043.1"/>
    </source>
</evidence>
<proteinExistence type="predicted"/>